<name>X1J112_9ZZZZ</name>
<evidence type="ECO:0000313" key="1">
    <source>
        <dbReference type="EMBL" id="GAH72024.1"/>
    </source>
</evidence>
<organism evidence="1">
    <name type="scientific">marine sediment metagenome</name>
    <dbReference type="NCBI Taxonomy" id="412755"/>
    <lineage>
        <taxon>unclassified sequences</taxon>
        <taxon>metagenomes</taxon>
        <taxon>ecological metagenomes</taxon>
    </lineage>
</organism>
<proteinExistence type="predicted"/>
<comment type="caution">
    <text evidence="1">The sequence shown here is derived from an EMBL/GenBank/DDBJ whole genome shotgun (WGS) entry which is preliminary data.</text>
</comment>
<gene>
    <name evidence="1" type="ORF">S03H2_49387</name>
</gene>
<protein>
    <submittedName>
        <fullName evidence="1">Uncharacterized protein</fullName>
    </submittedName>
</protein>
<accession>X1J112</accession>
<reference evidence="1" key="1">
    <citation type="journal article" date="2014" name="Front. Microbiol.">
        <title>High frequency of phylogenetically diverse reductive dehalogenase-homologous genes in deep subseafloor sedimentary metagenomes.</title>
        <authorList>
            <person name="Kawai M."/>
            <person name="Futagami T."/>
            <person name="Toyoda A."/>
            <person name="Takaki Y."/>
            <person name="Nishi S."/>
            <person name="Hori S."/>
            <person name="Arai W."/>
            <person name="Tsubouchi T."/>
            <person name="Morono Y."/>
            <person name="Uchiyama I."/>
            <person name="Ito T."/>
            <person name="Fujiyama A."/>
            <person name="Inagaki F."/>
            <person name="Takami H."/>
        </authorList>
    </citation>
    <scope>NUCLEOTIDE SEQUENCE</scope>
    <source>
        <strain evidence="1">Expedition CK06-06</strain>
    </source>
</reference>
<dbReference type="AlphaFoldDB" id="X1J112"/>
<dbReference type="EMBL" id="BARU01031204">
    <property type="protein sequence ID" value="GAH72024.1"/>
    <property type="molecule type" value="Genomic_DNA"/>
</dbReference>
<sequence>MCAKEIPAYVTRKELEQAPGFDEAFPEAKNRVAQMKIRVIQIDDQVTQALFEIYAALALNVPYNDFSTH</sequence>